<dbReference type="PANTHER" id="PTHR32247">
    <property type="entry name" value="DIABLO HOMOLOG, MITOCHONDRIAL"/>
    <property type="match status" value="1"/>
</dbReference>
<dbReference type="KEGG" id="tng:GSTEN00013445G001"/>
<dbReference type="GO" id="GO:0051402">
    <property type="term" value="P:neuron apoptotic process"/>
    <property type="evidence" value="ECO:0007669"/>
    <property type="project" value="TreeGrafter"/>
</dbReference>
<dbReference type="EMBL" id="CAAE01014448">
    <property type="protein sequence ID" value="CAF96421.1"/>
    <property type="molecule type" value="Genomic_DNA"/>
</dbReference>
<gene>
    <name evidence="1" type="ORF">GSTENG00013445001</name>
</gene>
<comment type="caution">
    <text evidence="1">The sequence shown here is derived from an EMBL/GenBank/DDBJ whole genome shotgun (WGS) entry which is preliminary data.</text>
</comment>
<feature type="non-terminal residue" evidence="1">
    <location>
        <position position="192"/>
    </location>
</feature>
<sequence length="192" mass="21093">MQAVRQCSVCAGRVAGGHLWSQVNVSGLQKNAVSRGACIRFQSSESVLFSSRMSDVQKFADRTDVASMRRVGSWPQDFPATQVENLSHDSLIRRAVSLVTDSSSTFLSQSSLALTEALSEYSKTVYTRIAVQRRYLASLGKLTPAEKDSLLEVINSQRAQASDRLDECRHFESSWINAVNMCKLAAEAAHSS</sequence>
<dbReference type="SUPFAM" id="SSF46984">
    <property type="entry name" value="Smac/diablo"/>
    <property type="match status" value="1"/>
</dbReference>
<dbReference type="GO" id="GO:0008631">
    <property type="term" value="P:intrinsic apoptotic signaling pathway in response to oxidative stress"/>
    <property type="evidence" value="ECO:0007669"/>
    <property type="project" value="TreeGrafter"/>
</dbReference>
<dbReference type="Gene3D" id="1.20.58.70">
    <property type="match status" value="1"/>
</dbReference>
<dbReference type="PANTHER" id="PTHR32247:SF4">
    <property type="entry name" value="DIRECT IAP-BINDING PROTEIN WITH LOW PI"/>
    <property type="match status" value="1"/>
</dbReference>
<proteinExistence type="predicted"/>
<name>Q4SSG1_TETNG</name>
<reference evidence="1" key="2">
    <citation type="submission" date="2004-02" db="EMBL/GenBank/DDBJ databases">
        <authorList>
            <consortium name="Genoscope"/>
            <consortium name="Whitehead Institute Centre for Genome Research"/>
        </authorList>
    </citation>
    <scope>NUCLEOTIDE SEQUENCE</scope>
</reference>
<dbReference type="Pfam" id="PF09057">
    <property type="entry name" value="Smac_DIABLO"/>
    <property type="match status" value="1"/>
</dbReference>
<dbReference type="AlphaFoldDB" id="Q4SSG1"/>
<dbReference type="GO" id="GO:0005739">
    <property type="term" value="C:mitochondrion"/>
    <property type="evidence" value="ECO:0007669"/>
    <property type="project" value="InterPro"/>
</dbReference>
<dbReference type="OrthoDB" id="6153032at2759"/>
<dbReference type="InterPro" id="IPR015142">
    <property type="entry name" value="Smac_DIABLO"/>
</dbReference>
<evidence type="ECO:0000313" key="1">
    <source>
        <dbReference type="EMBL" id="CAF96421.1"/>
    </source>
</evidence>
<protein>
    <submittedName>
        <fullName evidence="1">(spotted green pufferfish) hypothetical protein</fullName>
    </submittedName>
</protein>
<accession>Q4SSG1</accession>
<organism evidence="1">
    <name type="scientific">Tetraodon nigroviridis</name>
    <name type="common">Spotted green pufferfish</name>
    <name type="synonym">Chelonodon nigroviridis</name>
    <dbReference type="NCBI Taxonomy" id="99883"/>
    <lineage>
        <taxon>Eukaryota</taxon>
        <taxon>Metazoa</taxon>
        <taxon>Chordata</taxon>
        <taxon>Craniata</taxon>
        <taxon>Vertebrata</taxon>
        <taxon>Euteleostomi</taxon>
        <taxon>Actinopterygii</taxon>
        <taxon>Neopterygii</taxon>
        <taxon>Teleostei</taxon>
        <taxon>Neoteleostei</taxon>
        <taxon>Acanthomorphata</taxon>
        <taxon>Eupercaria</taxon>
        <taxon>Tetraodontiformes</taxon>
        <taxon>Tetradontoidea</taxon>
        <taxon>Tetraodontidae</taxon>
        <taxon>Tetraodon</taxon>
    </lineage>
</organism>
<reference evidence="1" key="1">
    <citation type="journal article" date="2004" name="Nature">
        <title>Genome duplication in the teleost fish Tetraodon nigroviridis reveals the early vertebrate proto-karyotype.</title>
        <authorList>
            <person name="Jaillon O."/>
            <person name="Aury J.-M."/>
            <person name="Brunet F."/>
            <person name="Petit J.-L."/>
            <person name="Stange-Thomann N."/>
            <person name="Mauceli E."/>
            <person name="Bouneau L."/>
            <person name="Fischer C."/>
            <person name="Ozouf-Costaz C."/>
            <person name="Bernot A."/>
            <person name="Nicaud S."/>
            <person name="Jaffe D."/>
            <person name="Fisher S."/>
            <person name="Lutfalla G."/>
            <person name="Dossat C."/>
            <person name="Segurens B."/>
            <person name="Dasilva C."/>
            <person name="Salanoubat M."/>
            <person name="Levy M."/>
            <person name="Boudet N."/>
            <person name="Castellano S."/>
            <person name="Anthouard V."/>
            <person name="Jubin C."/>
            <person name="Castelli V."/>
            <person name="Katinka M."/>
            <person name="Vacherie B."/>
            <person name="Biemont C."/>
            <person name="Skalli Z."/>
            <person name="Cattolico L."/>
            <person name="Poulain J."/>
            <person name="De Berardinis V."/>
            <person name="Cruaud C."/>
            <person name="Duprat S."/>
            <person name="Brottier P."/>
            <person name="Coutanceau J.-P."/>
            <person name="Gouzy J."/>
            <person name="Parra G."/>
            <person name="Lardier G."/>
            <person name="Chapple C."/>
            <person name="McKernan K.J."/>
            <person name="McEwan P."/>
            <person name="Bosak S."/>
            <person name="Kellis M."/>
            <person name="Volff J.-N."/>
            <person name="Guigo R."/>
            <person name="Zody M.C."/>
            <person name="Mesirov J."/>
            <person name="Lindblad-Toh K."/>
            <person name="Birren B."/>
            <person name="Nusbaum C."/>
            <person name="Kahn D."/>
            <person name="Robinson-Rechavi M."/>
            <person name="Laudet V."/>
            <person name="Schachter V."/>
            <person name="Quetier F."/>
            <person name="Saurin W."/>
            <person name="Scarpelli C."/>
            <person name="Wincker P."/>
            <person name="Lander E.S."/>
            <person name="Weissenbach J."/>
            <person name="Roest Crollius H."/>
        </authorList>
    </citation>
    <scope>NUCLEOTIDE SEQUENCE [LARGE SCALE GENOMIC DNA]</scope>
</reference>
<dbReference type="InterPro" id="IPR009062">
    <property type="entry name" value="Smac/DIABLO-like_sf"/>
</dbReference>